<dbReference type="Proteomes" id="UP000014937">
    <property type="component" value="Unassembled WGS sequence"/>
</dbReference>
<name>R6WR09_9FIRM</name>
<accession>R6WR09</accession>
<protein>
    <submittedName>
        <fullName evidence="1">Uncharacterized protein</fullName>
    </submittedName>
</protein>
<dbReference type="RefSeq" id="WP_021720478.1">
    <property type="nucleotide sequence ID" value="NZ_FR892803.1"/>
</dbReference>
<evidence type="ECO:0000313" key="1">
    <source>
        <dbReference type="EMBL" id="CDD09369.1"/>
    </source>
</evidence>
<comment type="caution">
    <text evidence="1">The sequence shown here is derived from an EMBL/GenBank/DDBJ whole genome shotgun (WGS) entry which is preliminary data.</text>
</comment>
<sequence length="68" mass="8171">MSSNINISVDIHKDYPFDEFVFIMRDCYSRNYIVMQMMKLLVPVRWRRGVLLVDGRFISDLLDEKINL</sequence>
<dbReference type="EMBL" id="CBGL010000003">
    <property type="protein sequence ID" value="CDD09369.1"/>
    <property type="molecule type" value="Genomic_DNA"/>
</dbReference>
<dbReference type="AlphaFoldDB" id="R6WR09"/>
<gene>
    <name evidence="1" type="ORF">BN587_01428</name>
</gene>
<proteinExistence type="predicted"/>
<dbReference type="HOGENOM" id="CLU_2790341_0_0_9"/>
<reference evidence="1" key="1">
    <citation type="submission" date="2012-11" db="EMBL/GenBank/DDBJ databases">
        <title>Dependencies among metagenomic species, viruses, plasmids and units of genetic variation.</title>
        <authorList>
            <person name="Nielsen H.B."/>
            <person name="Almeida M."/>
            <person name="Juncker A.S."/>
            <person name="Rasmussen S."/>
            <person name="Li J."/>
            <person name="Sunagawa S."/>
            <person name="Plichta D."/>
            <person name="Gautier L."/>
            <person name="Le Chatelier E."/>
            <person name="Peletier E."/>
            <person name="Bonde I."/>
            <person name="Nielsen T."/>
            <person name="Manichanh C."/>
            <person name="Arumugam M."/>
            <person name="Batto J."/>
            <person name="Santos M.B.Q.D."/>
            <person name="Blom N."/>
            <person name="Borruel N."/>
            <person name="Burgdorf K.S."/>
            <person name="Boumezbeur F."/>
            <person name="Casellas F."/>
            <person name="Dore J."/>
            <person name="Guarner F."/>
            <person name="Hansen T."/>
            <person name="Hildebrand F."/>
            <person name="Kaas R.S."/>
            <person name="Kennedy S."/>
            <person name="Kristiansen K."/>
            <person name="Kultima J.R."/>
            <person name="Leonard P."/>
            <person name="Levenez F."/>
            <person name="Lund O."/>
            <person name="Moumen B."/>
            <person name="Le Paslier D."/>
            <person name="Pons N."/>
            <person name="Pedersen O."/>
            <person name="Prifti E."/>
            <person name="Qin J."/>
            <person name="Raes J."/>
            <person name="Tap J."/>
            <person name="Tims S."/>
            <person name="Ussery D.W."/>
            <person name="Yamada T."/>
            <person name="MetaHit consortium"/>
            <person name="Renault P."/>
            <person name="Sicheritz-Ponten T."/>
            <person name="Bork P."/>
            <person name="Wang J."/>
            <person name="Brunak S."/>
            <person name="Ehrlich S.D."/>
        </authorList>
    </citation>
    <scope>NUCLEOTIDE SEQUENCE [LARGE SCALE GENOMIC DNA]</scope>
</reference>
<organism evidence="1">
    <name type="scientific">Phascolarctobacterium succinatutens CAG:287</name>
    <dbReference type="NCBI Taxonomy" id="1263101"/>
    <lineage>
        <taxon>Bacteria</taxon>
        <taxon>Bacillati</taxon>
        <taxon>Bacillota</taxon>
        <taxon>Negativicutes</taxon>
        <taxon>Acidaminococcales</taxon>
        <taxon>Acidaminococcaceae</taxon>
        <taxon>Phascolarctobacterium</taxon>
    </lineage>
</organism>